<keyword evidence="7" id="KW-1185">Reference proteome</keyword>
<dbReference type="OrthoDB" id="2067at2759"/>
<feature type="domain" description="Translation elongation factor EFTu/EF1A C-terminal" evidence="5">
    <location>
        <begin position="55"/>
        <end position="114"/>
    </location>
</feature>
<evidence type="ECO:0000313" key="6">
    <source>
        <dbReference type="EMBL" id="PWA38592.1"/>
    </source>
</evidence>
<dbReference type="Pfam" id="PF03143">
    <property type="entry name" value="GTP_EFTU_D3"/>
    <property type="match status" value="1"/>
</dbReference>
<protein>
    <submittedName>
        <fullName evidence="6">Elongation factor Tu, mitochondrial</fullName>
    </submittedName>
</protein>
<keyword evidence="1" id="KW-0547">Nucleotide-binding</keyword>
<accession>A0A2U1KPD6</accession>
<evidence type="ECO:0000256" key="3">
    <source>
        <dbReference type="ARBA" id="ARBA00022917"/>
    </source>
</evidence>
<dbReference type="GO" id="GO:0003746">
    <property type="term" value="F:translation elongation factor activity"/>
    <property type="evidence" value="ECO:0007669"/>
    <property type="project" value="UniProtKB-KW"/>
</dbReference>
<keyword evidence="4" id="KW-0342">GTP-binding</keyword>
<dbReference type="SUPFAM" id="SSF50465">
    <property type="entry name" value="EF-Tu/eEF-1alpha/eIF2-gamma C-terminal domain"/>
    <property type="match status" value="1"/>
</dbReference>
<gene>
    <name evidence="6" type="ORF">CTI12_AA579870</name>
</gene>
<dbReference type="InterPro" id="IPR004160">
    <property type="entry name" value="Transl_elong_EFTu/EF1A_C"/>
</dbReference>
<dbReference type="EMBL" id="PKPP01015480">
    <property type="protein sequence ID" value="PWA38592.1"/>
    <property type="molecule type" value="Genomic_DNA"/>
</dbReference>
<dbReference type="AlphaFoldDB" id="A0A2U1KPD6"/>
<keyword evidence="2 6" id="KW-0251">Elongation factor</keyword>
<evidence type="ECO:0000256" key="1">
    <source>
        <dbReference type="ARBA" id="ARBA00022741"/>
    </source>
</evidence>
<evidence type="ECO:0000313" key="7">
    <source>
        <dbReference type="Proteomes" id="UP000245207"/>
    </source>
</evidence>
<evidence type="ECO:0000256" key="4">
    <source>
        <dbReference type="ARBA" id="ARBA00023134"/>
    </source>
</evidence>
<organism evidence="6 7">
    <name type="scientific">Artemisia annua</name>
    <name type="common">Sweet wormwood</name>
    <dbReference type="NCBI Taxonomy" id="35608"/>
    <lineage>
        <taxon>Eukaryota</taxon>
        <taxon>Viridiplantae</taxon>
        <taxon>Streptophyta</taxon>
        <taxon>Embryophyta</taxon>
        <taxon>Tracheophyta</taxon>
        <taxon>Spermatophyta</taxon>
        <taxon>Magnoliopsida</taxon>
        <taxon>eudicotyledons</taxon>
        <taxon>Gunneridae</taxon>
        <taxon>Pentapetalae</taxon>
        <taxon>asterids</taxon>
        <taxon>campanulids</taxon>
        <taxon>Asterales</taxon>
        <taxon>Asteraceae</taxon>
        <taxon>Asteroideae</taxon>
        <taxon>Anthemideae</taxon>
        <taxon>Artemisiinae</taxon>
        <taxon>Artemisia</taxon>
    </lineage>
</organism>
<dbReference type="STRING" id="35608.A0A2U1KPD6"/>
<comment type="caution">
    <text evidence="6">The sequence shown here is derived from an EMBL/GenBank/DDBJ whole genome shotgun (WGS) entry which is preliminary data.</text>
</comment>
<dbReference type="Proteomes" id="UP000245207">
    <property type="component" value="Unassembled WGS sequence"/>
</dbReference>
<evidence type="ECO:0000256" key="2">
    <source>
        <dbReference type="ARBA" id="ARBA00022768"/>
    </source>
</evidence>
<keyword evidence="3" id="KW-0648">Protein biosynthesis</keyword>
<dbReference type="GO" id="GO:0005525">
    <property type="term" value="F:GTP binding"/>
    <property type="evidence" value="ECO:0007669"/>
    <property type="project" value="UniProtKB-KW"/>
</dbReference>
<proteinExistence type="predicted"/>
<dbReference type="Gene3D" id="2.40.30.10">
    <property type="entry name" value="Translation factors"/>
    <property type="match status" value="1"/>
</dbReference>
<sequence>MDTLIAFCVRILYIRSFLARSPELQSIKVSPFERFLEKSTAGHGFFQQVNVEYGSVKTCTKFEAEIYVLTKDESGRRTVFLSNYISQFYLRTANFSKKEHLSENVTIAMTGMEIISLLLLELCSDCS</sequence>
<evidence type="ECO:0000259" key="5">
    <source>
        <dbReference type="Pfam" id="PF03143"/>
    </source>
</evidence>
<dbReference type="InterPro" id="IPR009001">
    <property type="entry name" value="Transl_elong_EF1A/Init_IF2_C"/>
</dbReference>
<name>A0A2U1KPD6_ARTAN</name>
<reference evidence="6 7" key="1">
    <citation type="journal article" date="2018" name="Mol. Plant">
        <title>The genome of Artemisia annua provides insight into the evolution of Asteraceae family and artemisinin biosynthesis.</title>
        <authorList>
            <person name="Shen Q."/>
            <person name="Zhang L."/>
            <person name="Liao Z."/>
            <person name="Wang S."/>
            <person name="Yan T."/>
            <person name="Shi P."/>
            <person name="Liu M."/>
            <person name="Fu X."/>
            <person name="Pan Q."/>
            <person name="Wang Y."/>
            <person name="Lv Z."/>
            <person name="Lu X."/>
            <person name="Zhang F."/>
            <person name="Jiang W."/>
            <person name="Ma Y."/>
            <person name="Chen M."/>
            <person name="Hao X."/>
            <person name="Li L."/>
            <person name="Tang Y."/>
            <person name="Lv G."/>
            <person name="Zhou Y."/>
            <person name="Sun X."/>
            <person name="Brodelius P.E."/>
            <person name="Rose J.K.C."/>
            <person name="Tang K."/>
        </authorList>
    </citation>
    <scope>NUCLEOTIDE SEQUENCE [LARGE SCALE GENOMIC DNA]</scope>
    <source>
        <strain evidence="7">cv. Huhao1</strain>
        <tissue evidence="6">Leaf</tissue>
    </source>
</reference>